<dbReference type="GO" id="GO:0030428">
    <property type="term" value="C:cell septum"/>
    <property type="evidence" value="ECO:0007669"/>
    <property type="project" value="TreeGrafter"/>
</dbReference>
<dbReference type="PANTHER" id="PTHR37485">
    <property type="entry name" value="CELL DIVISION PROTEIN FTSB"/>
    <property type="match status" value="1"/>
</dbReference>
<evidence type="ECO:0000256" key="2">
    <source>
        <dbReference type="ARBA" id="ARBA00022618"/>
    </source>
</evidence>
<dbReference type="Pfam" id="PF04977">
    <property type="entry name" value="DivIC"/>
    <property type="match status" value="1"/>
</dbReference>
<dbReference type="InterPro" id="IPR023081">
    <property type="entry name" value="Cell_div_FtsB"/>
</dbReference>
<keyword evidence="1" id="KW-1003">Cell membrane</keyword>
<keyword evidence="4" id="KW-1133">Transmembrane helix</keyword>
<dbReference type="GO" id="GO:0043093">
    <property type="term" value="P:FtsZ-dependent cytokinesis"/>
    <property type="evidence" value="ECO:0007669"/>
    <property type="project" value="TreeGrafter"/>
</dbReference>
<dbReference type="EMBL" id="UOFN01000131">
    <property type="protein sequence ID" value="VAW80829.1"/>
    <property type="molecule type" value="Genomic_DNA"/>
</dbReference>
<dbReference type="AlphaFoldDB" id="A0A3B0Z328"/>
<protein>
    <submittedName>
        <fullName evidence="8">Cell division protein DivIC (FtsB), stabilizes FtsL against RasP cleavage</fullName>
    </submittedName>
</protein>
<evidence type="ECO:0000256" key="5">
    <source>
        <dbReference type="ARBA" id="ARBA00023136"/>
    </source>
</evidence>
<keyword evidence="3" id="KW-0812">Transmembrane</keyword>
<gene>
    <name evidence="8" type="ORF">MNBD_GAMMA15-1780</name>
</gene>
<accession>A0A3B0Z328</accession>
<evidence type="ECO:0000256" key="3">
    <source>
        <dbReference type="ARBA" id="ARBA00022692"/>
    </source>
</evidence>
<keyword evidence="7" id="KW-0175">Coiled coil</keyword>
<evidence type="ECO:0000313" key="8">
    <source>
        <dbReference type="EMBL" id="VAW80829.1"/>
    </source>
</evidence>
<proteinExistence type="inferred from homology"/>
<dbReference type="NCBIfam" id="NF002058">
    <property type="entry name" value="PRK00888.1"/>
    <property type="match status" value="1"/>
</dbReference>
<keyword evidence="2 8" id="KW-0132">Cell division</keyword>
<organism evidence="8">
    <name type="scientific">hydrothermal vent metagenome</name>
    <dbReference type="NCBI Taxonomy" id="652676"/>
    <lineage>
        <taxon>unclassified sequences</taxon>
        <taxon>metagenomes</taxon>
        <taxon>ecological metagenomes</taxon>
    </lineage>
</organism>
<evidence type="ECO:0000256" key="6">
    <source>
        <dbReference type="ARBA" id="ARBA00023306"/>
    </source>
</evidence>
<evidence type="ECO:0000256" key="1">
    <source>
        <dbReference type="ARBA" id="ARBA00022475"/>
    </source>
</evidence>
<dbReference type="InterPro" id="IPR007060">
    <property type="entry name" value="FtsL/DivIC"/>
</dbReference>
<reference evidence="8" key="1">
    <citation type="submission" date="2018-06" db="EMBL/GenBank/DDBJ databases">
        <authorList>
            <person name="Zhirakovskaya E."/>
        </authorList>
    </citation>
    <scope>NUCLEOTIDE SEQUENCE</scope>
</reference>
<feature type="coiled-coil region" evidence="7">
    <location>
        <begin position="36"/>
        <end position="70"/>
    </location>
</feature>
<keyword evidence="6" id="KW-0131">Cell cycle</keyword>
<evidence type="ECO:0000256" key="7">
    <source>
        <dbReference type="SAM" id="Coils"/>
    </source>
</evidence>
<name>A0A3B0Z328_9ZZZZ</name>
<evidence type="ECO:0000256" key="4">
    <source>
        <dbReference type="ARBA" id="ARBA00022989"/>
    </source>
</evidence>
<dbReference type="PANTHER" id="PTHR37485:SF1">
    <property type="entry name" value="CELL DIVISION PROTEIN FTSB"/>
    <property type="match status" value="1"/>
</dbReference>
<dbReference type="HAMAP" id="MF_00599">
    <property type="entry name" value="FtsB"/>
    <property type="match status" value="1"/>
</dbReference>
<sequence>MRLLIWLLAVLVVLLQYRLWVGDGSLAEVWDLYQQVETQKTENHELLERNQALEAEVNDLKQGLEAIEERAREELGMTRDDETFYQIIEDPKVTNE</sequence>
<keyword evidence="5" id="KW-0472">Membrane</keyword>